<comment type="caution">
    <text evidence="1">The sequence shown here is derived from an EMBL/GenBank/DDBJ whole genome shotgun (WGS) entry which is preliminary data.</text>
</comment>
<protein>
    <submittedName>
        <fullName evidence="1">Uncharacterized protein</fullName>
    </submittedName>
</protein>
<dbReference type="EMBL" id="JAEVFJ010000001">
    <property type="protein sequence ID" value="KAH8107702.1"/>
    <property type="molecule type" value="Genomic_DNA"/>
</dbReference>
<gene>
    <name evidence="1" type="ORF">BXZ70DRAFT_1003147</name>
</gene>
<organism evidence="1 2">
    <name type="scientific">Cristinia sonorae</name>
    <dbReference type="NCBI Taxonomy" id="1940300"/>
    <lineage>
        <taxon>Eukaryota</taxon>
        <taxon>Fungi</taxon>
        <taxon>Dikarya</taxon>
        <taxon>Basidiomycota</taxon>
        <taxon>Agaricomycotina</taxon>
        <taxon>Agaricomycetes</taxon>
        <taxon>Agaricomycetidae</taxon>
        <taxon>Agaricales</taxon>
        <taxon>Pleurotineae</taxon>
        <taxon>Stephanosporaceae</taxon>
        <taxon>Cristinia</taxon>
    </lineage>
</organism>
<name>A0A8K0XUI2_9AGAR</name>
<sequence length="445" mass="49744">MPTTTPSLPFELIEAIAGNITGDNAASTTFRAMAEVCTTWASTGQSRLFRTIRRRVSRIARLVEVLYHDEGRRHIARVFGYTQTLWIWGHGAEDAQSAVELIPMEIIPLLLSKLPNLRTLDLGRFPFRKAALARRPPMIVDVLNDGSAIAEHHAARGHGQFVLDRVRVDYTDYEESSFLHFVAFLNLFAEISALEVCKAAFRDDFFGGEPRETIESVAATRGAEVVSVGVTIRTLTLQDLEWITGDVAVLSLLVRNPSAVAALTSLRLTGMQSYQFAQFEVLCDLMPHLACVLTELEFGISEEAGTPRWPLKWDETVPRLSSVLSLQSLTLHIHAGDVWATSMANNNRLWTRVVSLLTHLPPHVTHIHLVISGRLQDFITQFRACDLEGPGNRLLDDFLIGMERLQSVIVDMTFNSFNSVFVVDPQVMVQQALRKTSLKGILFIR</sequence>
<dbReference type="Proteomes" id="UP000813824">
    <property type="component" value="Unassembled WGS sequence"/>
</dbReference>
<evidence type="ECO:0000313" key="2">
    <source>
        <dbReference type="Proteomes" id="UP000813824"/>
    </source>
</evidence>
<reference evidence="1" key="1">
    <citation type="journal article" date="2021" name="New Phytol.">
        <title>Evolutionary innovations through gain and loss of genes in the ectomycorrhizal Boletales.</title>
        <authorList>
            <person name="Wu G."/>
            <person name="Miyauchi S."/>
            <person name="Morin E."/>
            <person name="Kuo A."/>
            <person name="Drula E."/>
            <person name="Varga T."/>
            <person name="Kohler A."/>
            <person name="Feng B."/>
            <person name="Cao Y."/>
            <person name="Lipzen A."/>
            <person name="Daum C."/>
            <person name="Hundley H."/>
            <person name="Pangilinan J."/>
            <person name="Johnson J."/>
            <person name="Barry K."/>
            <person name="LaButti K."/>
            <person name="Ng V."/>
            <person name="Ahrendt S."/>
            <person name="Min B."/>
            <person name="Choi I.G."/>
            <person name="Park H."/>
            <person name="Plett J.M."/>
            <person name="Magnuson J."/>
            <person name="Spatafora J.W."/>
            <person name="Nagy L.G."/>
            <person name="Henrissat B."/>
            <person name="Grigoriev I.V."/>
            <person name="Yang Z.L."/>
            <person name="Xu J."/>
            <person name="Martin F.M."/>
        </authorList>
    </citation>
    <scope>NUCLEOTIDE SEQUENCE</scope>
    <source>
        <strain evidence="1">KKN 215</strain>
    </source>
</reference>
<dbReference type="OrthoDB" id="3270891at2759"/>
<evidence type="ECO:0000313" key="1">
    <source>
        <dbReference type="EMBL" id="KAH8107702.1"/>
    </source>
</evidence>
<proteinExistence type="predicted"/>
<accession>A0A8K0XUI2</accession>
<keyword evidence="2" id="KW-1185">Reference proteome</keyword>
<dbReference type="AlphaFoldDB" id="A0A8K0XUI2"/>